<comment type="caution">
    <text evidence="1">The sequence shown here is derived from an EMBL/GenBank/DDBJ whole genome shotgun (WGS) entry which is preliminary data.</text>
</comment>
<accession>A0A834MX90</accession>
<evidence type="ECO:0000313" key="2">
    <source>
        <dbReference type="Proteomes" id="UP000617340"/>
    </source>
</evidence>
<evidence type="ECO:0000313" key="1">
    <source>
        <dbReference type="EMBL" id="KAF7387034.1"/>
    </source>
</evidence>
<sequence>MESYSNLPHSYDGEHASNTVLMGDYHFSVVDYELDQTSTESTVRESENFPEAFMVHHGIWFICGGDCGGDGGGGGLARESNSRSPFVQREDGLTVQLTPVYTMEEEA</sequence>
<keyword evidence="2" id="KW-1185">Reference proteome</keyword>
<dbReference type="AlphaFoldDB" id="A0A834MX90"/>
<organism evidence="1 2">
    <name type="scientific">Vespula germanica</name>
    <name type="common">German yellow jacket</name>
    <name type="synonym">Paravespula germanica</name>
    <dbReference type="NCBI Taxonomy" id="30212"/>
    <lineage>
        <taxon>Eukaryota</taxon>
        <taxon>Metazoa</taxon>
        <taxon>Ecdysozoa</taxon>
        <taxon>Arthropoda</taxon>
        <taxon>Hexapoda</taxon>
        <taxon>Insecta</taxon>
        <taxon>Pterygota</taxon>
        <taxon>Neoptera</taxon>
        <taxon>Endopterygota</taxon>
        <taxon>Hymenoptera</taxon>
        <taxon>Apocrita</taxon>
        <taxon>Aculeata</taxon>
        <taxon>Vespoidea</taxon>
        <taxon>Vespidae</taxon>
        <taxon>Vespinae</taxon>
        <taxon>Vespula</taxon>
    </lineage>
</organism>
<dbReference type="EMBL" id="JACSDZ010000014">
    <property type="protein sequence ID" value="KAF7387034.1"/>
    <property type="molecule type" value="Genomic_DNA"/>
</dbReference>
<gene>
    <name evidence="1" type="ORF">HZH68_012711</name>
</gene>
<dbReference type="Proteomes" id="UP000617340">
    <property type="component" value="Unassembled WGS sequence"/>
</dbReference>
<proteinExistence type="predicted"/>
<name>A0A834MX90_VESGE</name>
<protein>
    <submittedName>
        <fullName evidence="1">Uncharacterized protein</fullName>
    </submittedName>
</protein>
<reference evidence="1" key="1">
    <citation type="journal article" date="2020" name="G3 (Bethesda)">
        <title>High-Quality Assemblies for Three Invasive Social Wasps from the &lt;i&gt;Vespula&lt;/i&gt; Genus.</title>
        <authorList>
            <person name="Harrop T.W.R."/>
            <person name="Guhlin J."/>
            <person name="McLaughlin G.M."/>
            <person name="Permina E."/>
            <person name="Stockwell P."/>
            <person name="Gilligan J."/>
            <person name="Le Lec M.F."/>
            <person name="Gruber M.A.M."/>
            <person name="Quinn O."/>
            <person name="Lovegrove M."/>
            <person name="Duncan E.J."/>
            <person name="Remnant E.J."/>
            <person name="Van Eeckhoven J."/>
            <person name="Graham B."/>
            <person name="Knapp R.A."/>
            <person name="Langford K.W."/>
            <person name="Kronenberg Z."/>
            <person name="Press M.O."/>
            <person name="Eacker S.M."/>
            <person name="Wilson-Rankin E.E."/>
            <person name="Purcell J."/>
            <person name="Lester P.J."/>
            <person name="Dearden P.K."/>
        </authorList>
    </citation>
    <scope>NUCLEOTIDE SEQUENCE</scope>
    <source>
        <strain evidence="1">Linc-1</strain>
    </source>
</reference>